<keyword evidence="1" id="KW-1133">Transmembrane helix</keyword>
<accession>A0A3D9XTM4</accession>
<reference evidence="2 3" key="1">
    <citation type="submission" date="2018-08" db="EMBL/GenBank/DDBJ databases">
        <title>Genomic Encyclopedia of Archaeal and Bacterial Type Strains, Phase II (KMG-II): from individual species to whole genera.</title>
        <authorList>
            <person name="Goeker M."/>
        </authorList>
    </citation>
    <scope>NUCLEOTIDE SEQUENCE [LARGE SCALE GENOMIC DNA]</scope>
    <source>
        <strain evidence="2 3">DSM 17099</strain>
    </source>
</reference>
<comment type="caution">
    <text evidence="2">The sequence shown here is derived from an EMBL/GenBank/DDBJ whole genome shotgun (WGS) entry which is preliminary data.</text>
</comment>
<evidence type="ECO:0000256" key="1">
    <source>
        <dbReference type="SAM" id="Phobius"/>
    </source>
</evidence>
<name>A0A3D9XTM4_PARVE</name>
<dbReference type="RefSeq" id="WP_263406326.1">
    <property type="nucleotide sequence ID" value="NZ_CP038197.1"/>
</dbReference>
<gene>
    <name evidence="2" type="ORF">BDD41_2995</name>
</gene>
<evidence type="ECO:0000313" key="2">
    <source>
        <dbReference type="EMBL" id="REF70269.1"/>
    </source>
</evidence>
<proteinExistence type="predicted"/>
<dbReference type="Proteomes" id="UP000256941">
    <property type="component" value="Unassembled WGS sequence"/>
</dbReference>
<keyword evidence="1" id="KW-0472">Membrane</keyword>
<dbReference type="EMBL" id="QTUJ01000002">
    <property type="protein sequence ID" value="REF70269.1"/>
    <property type="molecule type" value="Genomic_DNA"/>
</dbReference>
<protein>
    <submittedName>
        <fullName evidence="2">Uncharacterized protein</fullName>
    </submittedName>
</protein>
<evidence type="ECO:0000313" key="3">
    <source>
        <dbReference type="Proteomes" id="UP000256941"/>
    </source>
</evidence>
<feature type="transmembrane region" description="Helical" evidence="1">
    <location>
        <begin position="12"/>
        <end position="30"/>
    </location>
</feature>
<organism evidence="2 3">
    <name type="scientific">Paracoccus versutus</name>
    <name type="common">Thiobacillus versutus</name>
    <dbReference type="NCBI Taxonomy" id="34007"/>
    <lineage>
        <taxon>Bacteria</taxon>
        <taxon>Pseudomonadati</taxon>
        <taxon>Pseudomonadota</taxon>
        <taxon>Alphaproteobacteria</taxon>
        <taxon>Rhodobacterales</taxon>
        <taxon>Paracoccaceae</taxon>
        <taxon>Paracoccus</taxon>
    </lineage>
</organism>
<keyword evidence="1" id="KW-0812">Transmembrane</keyword>
<sequence length="44" mass="4480">MNDTTQSPLEMLAALEIALALVNAGILTAAELRAMIGLPANDAA</sequence>
<dbReference type="AlphaFoldDB" id="A0A3D9XTM4"/>